<evidence type="ECO:0000256" key="1">
    <source>
        <dbReference type="SAM" id="MobiDB-lite"/>
    </source>
</evidence>
<keyword evidence="4" id="KW-1185">Reference proteome</keyword>
<feature type="region of interest" description="Disordered" evidence="1">
    <location>
        <begin position="239"/>
        <end position="346"/>
    </location>
</feature>
<dbReference type="PANTHER" id="PTHR21669">
    <property type="entry name" value="CAPZ-INTERACTING PROTEIN AND RELATED PROTEINS"/>
    <property type="match status" value="1"/>
</dbReference>
<reference evidence="3 4" key="1">
    <citation type="journal article" date="2023" name="Hortic Res">
        <title>Pangenome of water caltrop reveals structural variations and asymmetric subgenome divergence after allopolyploidization.</title>
        <authorList>
            <person name="Zhang X."/>
            <person name="Chen Y."/>
            <person name="Wang L."/>
            <person name="Yuan Y."/>
            <person name="Fang M."/>
            <person name="Shi L."/>
            <person name="Lu R."/>
            <person name="Comes H.P."/>
            <person name="Ma Y."/>
            <person name="Chen Y."/>
            <person name="Huang G."/>
            <person name="Zhou Y."/>
            <person name="Zheng Z."/>
            <person name="Qiu Y."/>
        </authorList>
    </citation>
    <scope>NUCLEOTIDE SEQUENCE [LARGE SCALE GENOMIC DNA]</scope>
    <source>
        <tissue evidence="3">Roots</tissue>
    </source>
</reference>
<gene>
    <name evidence="3" type="ORF">SAY87_019740</name>
</gene>
<proteinExistence type="predicted"/>
<comment type="caution">
    <text evidence="3">The sequence shown here is derived from an EMBL/GenBank/DDBJ whole genome shotgun (WGS) entry which is preliminary data.</text>
</comment>
<dbReference type="PANTHER" id="PTHR21669:SF28">
    <property type="entry name" value="YEMANUCLEIN"/>
    <property type="match status" value="1"/>
</dbReference>
<feature type="compositionally biased region" description="Polar residues" evidence="1">
    <location>
        <begin position="269"/>
        <end position="280"/>
    </location>
</feature>
<organism evidence="3 4">
    <name type="scientific">Trapa incisa</name>
    <dbReference type="NCBI Taxonomy" id="236973"/>
    <lineage>
        <taxon>Eukaryota</taxon>
        <taxon>Viridiplantae</taxon>
        <taxon>Streptophyta</taxon>
        <taxon>Embryophyta</taxon>
        <taxon>Tracheophyta</taxon>
        <taxon>Spermatophyta</taxon>
        <taxon>Magnoliopsida</taxon>
        <taxon>eudicotyledons</taxon>
        <taxon>Gunneridae</taxon>
        <taxon>Pentapetalae</taxon>
        <taxon>rosids</taxon>
        <taxon>malvids</taxon>
        <taxon>Myrtales</taxon>
        <taxon>Lythraceae</taxon>
        <taxon>Trapa</taxon>
    </lineage>
</organism>
<dbReference type="EMBL" id="JAXIOK010000012">
    <property type="protein sequence ID" value="KAK4758439.1"/>
    <property type="molecule type" value="Genomic_DNA"/>
</dbReference>
<dbReference type="InterPro" id="IPR014840">
    <property type="entry name" value="HRD"/>
</dbReference>
<feature type="domain" description="Hpc2-related" evidence="2">
    <location>
        <begin position="188"/>
        <end position="236"/>
    </location>
</feature>
<dbReference type="Proteomes" id="UP001345219">
    <property type="component" value="Chromosome 15"/>
</dbReference>
<dbReference type="GO" id="GO:0005634">
    <property type="term" value="C:nucleus"/>
    <property type="evidence" value="ECO:0007669"/>
    <property type="project" value="TreeGrafter"/>
</dbReference>
<accession>A0AAN7K2R8</accession>
<dbReference type="GO" id="GO:0006325">
    <property type="term" value="P:chromatin organization"/>
    <property type="evidence" value="ECO:0007669"/>
    <property type="project" value="TreeGrafter"/>
</dbReference>
<name>A0AAN7K2R8_9MYRT</name>
<evidence type="ECO:0000259" key="2">
    <source>
        <dbReference type="Pfam" id="PF08729"/>
    </source>
</evidence>
<dbReference type="AlphaFoldDB" id="A0AAN7K2R8"/>
<evidence type="ECO:0000313" key="3">
    <source>
        <dbReference type="EMBL" id="KAK4758439.1"/>
    </source>
</evidence>
<sequence>MSKSRQRRLFSFFFFSKLRHRPPRKTLCCNLLSFLQSISLLAFSLCIEVHSDSLIIQSHFPRPVILPCPRQLMEEGERTEDGGADSSSRVTASLIKSGDRQVFSVDLRPCGPTTVSWKKLLKDANRANNGSAVVGHFSAAASEAATEGHDRTGHPMEKTTKDATVPNRFNAVIEKIERLYMGKDSSDEENLDDIRDDDQYDTEDSFIDDAELDEYFEVDNARVKHDGFFVNRGKLEFKSEAMSPPCQQPKKRRRKDSKKDNDTMDLEMQNKNLLSTSTNGKPKYPNGSSDVLLHKYQDKGTLAPSKSQSGRNAEEFEGLKRREKHCGGEVSNLNSDREHMETSKPMQHMYRKDGASIRPKVSSLEKAIRDLEKTVSKSKPPVTENMETDISSQAVKRRLPIDVKLKLARVAKLVSSHGKISKELINRLNGIVGHLVQPRTLKRNLKAMVNSSLSAKHEKENRFQQIKKEVADIVKEVLPLQAGASDDFQESAPDVKVLTTSKNEMDPGLEDKICELYDLYIDGLDEDTGSQIRKLYAELAQLWPSGLMDKNGIRHAICRSKDRKRALVDSRNQVQKESL</sequence>
<protein>
    <recommendedName>
        <fullName evidence="2">Hpc2-related domain-containing protein</fullName>
    </recommendedName>
</protein>
<evidence type="ECO:0000313" key="4">
    <source>
        <dbReference type="Proteomes" id="UP001345219"/>
    </source>
</evidence>
<dbReference type="Pfam" id="PF08729">
    <property type="entry name" value="HUN"/>
    <property type="match status" value="1"/>
</dbReference>